<accession>A0A0L7KT65</accession>
<name>A0A0L7KT65_OPEBR</name>
<reference evidence="2 3" key="1">
    <citation type="journal article" date="2015" name="Genome Biol. Evol.">
        <title>The genome of winter moth (Operophtera brumata) provides a genomic perspective on sexual dimorphism and phenology.</title>
        <authorList>
            <person name="Derks M.F."/>
            <person name="Smit S."/>
            <person name="Salis L."/>
            <person name="Schijlen E."/>
            <person name="Bossers A."/>
            <person name="Mateman C."/>
            <person name="Pijl A.S."/>
            <person name="de Ridder D."/>
            <person name="Groenen M.A."/>
            <person name="Visser M.E."/>
            <person name="Megens H.J."/>
        </authorList>
    </citation>
    <scope>NUCLEOTIDE SEQUENCE [LARGE SCALE GENOMIC DNA]</scope>
    <source>
        <strain evidence="2">WM2013NL</strain>
        <tissue evidence="2">Head and thorax</tissue>
    </source>
</reference>
<gene>
    <name evidence="2" type="ORF">OBRU01_21187</name>
</gene>
<sequence length="145" mass="16242">MECQKNNSSDLKKEHQNERLTRTAPLLTAEESVVTNNHAGRILIREDTILTNLNGCAGCGRGQFTGSNGDNEVQWDVNYESGSNGDNEVQWDVNYESGSNGDNEVQWDVNYESGSNGDNEVQWDVNYESGSNGDNEVQWDVNYER</sequence>
<evidence type="ECO:0000313" key="2">
    <source>
        <dbReference type="EMBL" id="KOB66467.1"/>
    </source>
</evidence>
<evidence type="ECO:0000256" key="1">
    <source>
        <dbReference type="SAM" id="MobiDB-lite"/>
    </source>
</evidence>
<feature type="non-terminal residue" evidence="2">
    <location>
        <position position="145"/>
    </location>
</feature>
<evidence type="ECO:0000313" key="3">
    <source>
        <dbReference type="Proteomes" id="UP000037510"/>
    </source>
</evidence>
<organism evidence="2 3">
    <name type="scientific">Operophtera brumata</name>
    <name type="common">Winter moth</name>
    <name type="synonym">Phalaena brumata</name>
    <dbReference type="NCBI Taxonomy" id="104452"/>
    <lineage>
        <taxon>Eukaryota</taxon>
        <taxon>Metazoa</taxon>
        <taxon>Ecdysozoa</taxon>
        <taxon>Arthropoda</taxon>
        <taxon>Hexapoda</taxon>
        <taxon>Insecta</taxon>
        <taxon>Pterygota</taxon>
        <taxon>Neoptera</taxon>
        <taxon>Endopterygota</taxon>
        <taxon>Lepidoptera</taxon>
        <taxon>Glossata</taxon>
        <taxon>Ditrysia</taxon>
        <taxon>Geometroidea</taxon>
        <taxon>Geometridae</taxon>
        <taxon>Larentiinae</taxon>
        <taxon>Operophtera</taxon>
    </lineage>
</organism>
<protein>
    <submittedName>
        <fullName evidence="2">Uncharacterized protein</fullName>
    </submittedName>
</protein>
<feature type="region of interest" description="Disordered" evidence="1">
    <location>
        <begin position="1"/>
        <end position="24"/>
    </location>
</feature>
<proteinExistence type="predicted"/>
<keyword evidence="3" id="KW-1185">Reference proteome</keyword>
<dbReference type="AlphaFoldDB" id="A0A0L7KT65"/>
<feature type="region of interest" description="Disordered" evidence="1">
    <location>
        <begin position="65"/>
        <end position="119"/>
    </location>
</feature>
<dbReference type="EMBL" id="JTDY01005933">
    <property type="protein sequence ID" value="KOB66467.1"/>
    <property type="molecule type" value="Genomic_DNA"/>
</dbReference>
<comment type="caution">
    <text evidence="2">The sequence shown here is derived from an EMBL/GenBank/DDBJ whole genome shotgun (WGS) entry which is preliminary data.</text>
</comment>
<dbReference type="Proteomes" id="UP000037510">
    <property type="component" value="Unassembled WGS sequence"/>
</dbReference>
<feature type="compositionally biased region" description="Basic and acidic residues" evidence="1">
    <location>
        <begin position="10"/>
        <end position="21"/>
    </location>
</feature>